<organism evidence="2 3">
    <name type="scientific">Cymbomonas tetramitiformis</name>
    <dbReference type="NCBI Taxonomy" id="36881"/>
    <lineage>
        <taxon>Eukaryota</taxon>
        <taxon>Viridiplantae</taxon>
        <taxon>Chlorophyta</taxon>
        <taxon>Pyramimonadophyceae</taxon>
        <taxon>Pyramimonadales</taxon>
        <taxon>Pyramimonadaceae</taxon>
        <taxon>Cymbomonas</taxon>
    </lineage>
</organism>
<comment type="caution">
    <text evidence="2">The sequence shown here is derived from an EMBL/GenBank/DDBJ whole genome shotgun (WGS) entry which is preliminary data.</text>
</comment>
<feature type="region of interest" description="Disordered" evidence="1">
    <location>
        <begin position="200"/>
        <end position="241"/>
    </location>
</feature>
<dbReference type="AlphaFoldDB" id="A0AAE0GHW3"/>
<feature type="region of interest" description="Disordered" evidence="1">
    <location>
        <begin position="110"/>
        <end position="133"/>
    </location>
</feature>
<keyword evidence="3" id="KW-1185">Reference proteome</keyword>
<feature type="compositionally biased region" description="Basic and acidic residues" evidence="1">
    <location>
        <begin position="216"/>
        <end position="234"/>
    </location>
</feature>
<feature type="compositionally biased region" description="Basic and acidic residues" evidence="1">
    <location>
        <begin position="116"/>
        <end position="131"/>
    </location>
</feature>
<feature type="region of interest" description="Disordered" evidence="1">
    <location>
        <begin position="147"/>
        <end position="188"/>
    </location>
</feature>
<dbReference type="Proteomes" id="UP001190700">
    <property type="component" value="Unassembled WGS sequence"/>
</dbReference>
<gene>
    <name evidence="2" type="ORF">CYMTET_14250</name>
</gene>
<name>A0AAE0GHW3_9CHLO</name>
<accession>A0AAE0GHW3</accession>
<proteinExistence type="predicted"/>
<feature type="compositionally biased region" description="Polar residues" evidence="1">
    <location>
        <begin position="160"/>
        <end position="180"/>
    </location>
</feature>
<reference evidence="2 3" key="1">
    <citation type="journal article" date="2015" name="Genome Biol. Evol.">
        <title>Comparative Genomics of a Bacterivorous Green Alga Reveals Evolutionary Causalities and Consequences of Phago-Mixotrophic Mode of Nutrition.</title>
        <authorList>
            <person name="Burns J.A."/>
            <person name="Paasch A."/>
            <person name="Narechania A."/>
            <person name="Kim E."/>
        </authorList>
    </citation>
    <scope>NUCLEOTIDE SEQUENCE [LARGE SCALE GENOMIC DNA]</scope>
    <source>
        <strain evidence="2 3">PLY_AMNH</strain>
    </source>
</reference>
<protein>
    <submittedName>
        <fullName evidence="2">Uncharacterized protein</fullName>
    </submittedName>
</protein>
<evidence type="ECO:0000313" key="2">
    <source>
        <dbReference type="EMBL" id="KAK3277761.1"/>
    </source>
</evidence>
<evidence type="ECO:0000256" key="1">
    <source>
        <dbReference type="SAM" id="MobiDB-lite"/>
    </source>
</evidence>
<evidence type="ECO:0000313" key="3">
    <source>
        <dbReference type="Proteomes" id="UP001190700"/>
    </source>
</evidence>
<sequence>MPAALVEDAETKPEAACARVTPQTRENVFPFRFNDPENFPDVLEALPLHLTPEQQAALSAPDQPLTPEASIEFSNLGEPLAGSIFIEVEQEEIFCQQYFDERGINRDVRLLSPEAPEERKDIHDDEPRTDMPLDEAPSMAELYEKFCSQHSSSSSEETQGRQMSTEAGQSVRSPAQSPLNVPSLDLSRIPARYDDEPLYVIRDDDPHRTNWAPHGESSEGRREERERGRERSGHESPPFDLWPAAHQEGLMRHVDGTSPNGSILMMCGLELSPILPYVPLGSPPFSIGSACSVAEPEEAQQRHLTARAKHSVCQ</sequence>
<dbReference type="EMBL" id="LGRX02005939">
    <property type="protein sequence ID" value="KAK3277761.1"/>
    <property type="molecule type" value="Genomic_DNA"/>
</dbReference>